<keyword evidence="4" id="KW-1185">Reference proteome</keyword>
<reference evidence="3 4" key="1">
    <citation type="submission" date="2023-02" db="EMBL/GenBank/DDBJ databases">
        <title>LHISI_Scaffold_Assembly.</title>
        <authorList>
            <person name="Stuart O.P."/>
            <person name="Cleave R."/>
            <person name="Magrath M.J.L."/>
            <person name="Mikheyev A.S."/>
        </authorList>
    </citation>
    <scope>NUCLEOTIDE SEQUENCE [LARGE SCALE GENOMIC DNA]</scope>
    <source>
        <strain evidence="3">Daus_M_001</strain>
        <tissue evidence="3">Leg muscle</tissue>
    </source>
</reference>
<gene>
    <name evidence="3" type="ORF">PR048_011534</name>
</gene>
<keyword evidence="1" id="KW-1003">Cell membrane</keyword>
<evidence type="ECO:0000313" key="4">
    <source>
        <dbReference type="Proteomes" id="UP001159363"/>
    </source>
</evidence>
<dbReference type="InterPro" id="IPR021134">
    <property type="entry name" value="Bestrophin-like"/>
</dbReference>
<name>A0ABQ9HM70_9NEOP</name>
<keyword evidence="1" id="KW-0407">Ion channel</keyword>
<proteinExistence type="inferred from homology"/>
<evidence type="ECO:0000256" key="2">
    <source>
        <dbReference type="SAM" id="MobiDB-lite"/>
    </source>
</evidence>
<dbReference type="PANTHER" id="PTHR47326:SF1">
    <property type="entry name" value="HTH PSQ-TYPE DOMAIN-CONTAINING PROTEIN"/>
    <property type="match status" value="1"/>
</dbReference>
<feature type="compositionally biased region" description="Polar residues" evidence="2">
    <location>
        <begin position="219"/>
        <end position="234"/>
    </location>
</feature>
<dbReference type="Proteomes" id="UP001159363">
    <property type="component" value="Chromosome X"/>
</dbReference>
<feature type="region of interest" description="Disordered" evidence="2">
    <location>
        <begin position="184"/>
        <end position="247"/>
    </location>
</feature>
<dbReference type="EMBL" id="JARBHB010000004">
    <property type="protein sequence ID" value="KAJ8885337.1"/>
    <property type="molecule type" value="Genomic_DNA"/>
</dbReference>
<organism evidence="3 4">
    <name type="scientific">Dryococelus australis</name>
    <dbReference type="NCBI Taxonomy" id="614101"/>
    <lineage>
        <taxon>Eukaryota</taxon>
        <taxon>Metazoa</taxon>
        <taxon>Ecdysozoa</taxon>
        <taxon>Arthropoda</taxon>
        <taxon>Hexapoda</taxon>
        <taxon>Insecta</taxon>
        <taxon>Pterygota</taxon>
        <taxon>Neoptera</taxon>
        <taxon>Polyneoptera</taxon>
        <taxon>Phasmatodea</taxon>
        <taxon>Verophasmatodea</taxon>
        <taxon>Anareolatae</taxon>
        <taxon>Phasmatidae</taxon>
        <taxon>Eurycanthinae</taxon>
        <taxon>Dryococelus</taxon>
    </lineage>
</organism>
<comment type="function">
    <text evidence="1">Forms chloride channels.</text>
</comment>
<dbReference type="Gene3D" id="3.30.420.10">
    <property type="entry name" value="Ribonuclease H-like superfamily/Ribonuclease H"/>
    <property type="match status" value="1"/>
</dbReference>
<keyword evidence="1" id="KW-0869">Chloride channel</keyword>
<evidence type="ECO:0000256" key="1">
    <source>
        <dbReference type="RuleBase" id="RU363126"/>
    </source>
</evidence>
<keyword evidence="1" id="KW-0813">Transport</keyword>
<keyword evidence="1" id="KW-0472">Membrane</keyword>
<keyword evidence="1" id="KW-0406">Ion transport</keyword>
<comment type="similarity">
    <text evidence="1">Belongs to the anion channel-forming bestrophin (TC 1.A.46) family. Calcium-sensitive chloride channel subfamily.</text>
</comment>
<protein>
    <recommendedName>
        <fullName evidence="1">Bestrophin homolog</fullName>
    </recommendedName>
</protein>
<accession>A0ABQ9HM70</accession>
<dbReference type="InterPro" id="IPR036397">
    <property type="entry name" value="RNaseH_sf"/>
</dbReference>
<comment type="caution">
    <text evidence="3">The sequence shown here is derived from an EMBL/GenBank/DDBJ whole genome shotgun (WGS) entry which is preliminary data.</text>
</comment>
<evidence type="ECO:0000313" key="3">
    <source>
        <dbReference type="EMBL" id="KAJ8885337.1"/>
    </source>
</evidence>
<sequence length="293" mass="32953">MFCQFMQFKLPNFLEDVPLAVRQRMWLQHDSAPQYSTRSVRDHLNMDFLAWWIGRGGTVAWSARSSGRNPLDIFLWGFTMSPVYDTPIESEEDLLASIMVACDKFQYTMGVAEQLINPFGDDDEDFELNWLIDRHLKSSHRQYLGAGQLQGDSCCLRSRCAQQSRRGEEDWGASASVRYPGGRGARKYLGAKQPETTATSKVDMPSTADEVQETKKSLPLTTTQVDEVPSSNSVADGPKMTAAASRGKWPAQVKTALSHVTYLPSDPEEGPRSKVFAALLQHHRRYTTYPTHP</sequence>
<comment type="subcellular location">
    <subcellularLocation>
        <location evidence="1">Cell membrane</location>
        <topology evidence="1">Multi-pass membrane protein</topology>
    </subcellularLocation>
</comment>
<keyword evidence="1" id="KW-0868">Chloride</keyword>
<dbReference type="PANTHER" id="PTHR47326">
    <property type="entry name" value="TRANSPOSABLE ELEMENT TC3 TRANSPOSASE-LIKE PROTEIN"/>
    <property type="match status" value="1"/>
</dbReference>
<dbReference type="Pfam" id="PF01062">
    <property type="entry name" value="Bestrophin"/>
    <property type="match status" value="1"/>
</dbReference>